<proteinExistence type="predicted"/>
<evidence type="ECO:0000313" key="1">
    <source>
        <dbReference type="EMBL" id="KAA6376692.1"/>
    </source>
</evidence>
<organism evidence="1 2">
    <name type="scientific">Streblomastix strix</name>
    <dbReference type="NCBI Taxonomy" id="222440"/>
    <lineage>
        <taxon>Eukaryota</taxon>
        <taxon>Metamonada</taxon>
        <taxon>Preaxostyla</taxon>
        <taxon>Oxymonadida</taxon>
        <taxon>Streblomastigidae</taxon>
        <taxon>Streblomastix</taxon>
    </lineage>
</organism>
<name>A0A5J4V2V0_9EUKA</name>
<protein>
    <submittedName>
        <fullName evidence="1">Uncharacterized protein</fullName>
    </submittedName>
</protein>
<gene>
    <name evidence="1" type="ORF">EZS28_027780</name>
</gene>
<dbReference type="EMBL" id="SNRW01010354">
    <property type="protein sequence ID" value="KAA6376692.1"/>
    <property type="molecule type" value="Genomic_DNA"/>
</dbReference>
<comment type="caution">
    <text evidence="1">The sequence shown here is derived from an EMBL/GenBank/DDBJ whole genome shotgun (WGS) entry which is preliminary data.</text>
</comment>
<evidence type="ECO:0000313" key="2">
    <source>
        <dbReference type="Proteomes" id="UP000324800"/>
    </source>
</evidence>
<accession>A0A5J4V2V0</accession>
<feature type="non-terminal residue" evidence="1">
    <location>
        <position position="1"/>
    </location>
</feature>
<dbReference type="AlphaFoldDB" id="A0A5J4V2V0"/>
<sequence>VEDPCLIEFAVAFYTPSVQTSLSRRVLMYLWSARFQFSVQNKCMKFVGLCQKFWNQRTFSKNQVFNTDYQQVCEPYLTWSPRCYHDGVWFKLFPSDHCFSNLRNWWVDPKEFKLPGSRKRFQPFRSFLFLTYCHESIHEFIYFVASKSSVGVTYHAQKRALSIYFFTELSIYGRNQLKVSISSIEIPGIC</sequence>
<dbReference type="Proteomes" id="UP000324800">
    <property type="component" value="Unassembled WGS sequence"/>
</dbReference>
<reference evidence="1 2" key="1">
    <citation type="submission" date="2019-03" db="EMBL/GenBank/DDBJ databases">
        <title>Single cell metagenomics reveals metabolic interactions within the superorganism composed of flagellate Streblomastix strix and complex community of Bacteroidetes bacteria on its surface.</title>
        <authorList>
            <person name="Treitli S.C."/>
            <person name="Kolisko M."/>
            <person name="Husnik F."/>
            <person name="Keeling P."/>
            <person name="Hampl V."/>
        </authorList>
    </citation>
    <scope>NUCLEOTIDE SEQUENCE [LARGE SCALE GENOMIC DNA]</scope>
    <source>
        <strain evidence="1">ST1C</strain>
    </source>
</reference>